<dbReference type="OrthoDB" id="9784774at2"/>
<feature type="domain" description="HIT" evidence="2">
    <location>
        <begin position="3"/>
        <end position="108"/>
    </location>
</feature>
<dbReference type="InterPro" id="IPR052908">
    <property type="entry name" value="AP-4-A_phosphorylase"/>
</dbReference>
<dbReference type="AlphaFoldDB" id="A0A4R6BC20"/>
<dbReference type="SUPFAM" id="SSF54197">
    <property type="entry name" value="HIT-like"/>
    <property type="match status" value="1"/>
</dbReference>
<accession>A0A4R6BC20</accession>
<dbReference type="PANTHER" id="PTHR42997">
    <property type="entry name" value="HIT FAMILY HYDROLASE"/>
    <property type="match status" value="1"/>
</dbReference>
<name>A0A4R6BC20_9STAP</name>
<protein>
    <submittedName>
        <fullName evidence="3">HIT family protein</fullName>
    </submittedName>
</protein>
<dbReference type="EMBL" id="SCWA01000015">
    <property type="protein sequence ID" value="TDL95324.1"/>
    <property type="molecule type" value="Genomic_DNA"/>
</dbReference>
<evidence type="ECO:0000313" key="4">
    <source>
        <dbReference type="Proteomes" id="UP000295310"/>
    </source>
</evidence>
<evidence type="ECO:0000313" key="3">
    <source>
        <dbReference type="EMBL" id="TDL95324.1"/>
    </source>
</evidence>
<gene>
    <name evidence="3" type="ORF">ERX27_08545</name>
</gene>
<dbReference type="Proteomes" id="UP000295310">
    <property type="component" value="Unassembled WGS sequence"/>
</dbReference>
<proteinExistence type="predicted"/>
<evidence type="ECO:0000256" key="1">
    <source>
        <dbReference type="PROSITE-ProRule" id="PRU00464"/>
    </source>
</evidence>
<feature type="short sequence motif" description="Histidine triad motif" evidence="1">
    <location>
        <begin position="93"/>
        <end position="97"/>
    </location>
</feature>
<comment type="caution">
    <text evidence="3">The sequence shown here is derived from an EMBL/GenBank/DDBJ whole genome shotgun (WGS) entry which is preliminary data.</text>
</comment>
<dbReference type="PROSITE" id="PS51084">
    <property type="entry name" value="HIT_2"/>
    <property type="match status" value="1"/>
</dbReference>
<dbReference type="RefSeq" id="WP_133432422.1">
    <property type="nucleotide sequence ID" value="NZ_SCWA01000015.1"/>
</dbReference>
<dbReference type="PANTHER" id="PTHR42997:SF1">
    <property type="entry name" value="AP-4-A PHOSPHORYLASE"/>
    <property type="match status" value="1"/>
</dbReference>
<dbReference type="InterPro" id="IPR011146">
    <property type="entry name" value="HIT-like"/>
</dbReference>
<dbReference type="Gene3D" id="3.30.428.10">
    <property type="entry name" value="HIT-like"/>
    <property type="match status" value="1"/>
</dbReference>
<reference evidence="3 4" key="1">
    <citation type="submission" date="2019-01" db="EMBL/GenBank/DDBJ databases">
        <title>Draft genome sequences of the type strains of six Macrococcus species.</title>
        <authorList>
            <person name="Mazhar S."/>
            <person name="Altermann E."/>
            <person name="Hill C."/>
            <person name="Mcauliffe O."/>
        </authorList>
    </citation>
    <scope>NUCLEOTIDE SEQUENCE [LARGE SCALE GENOMIC DNA]</scope>
    <source>
        <strain evidence="3 4">CCM4811</strain>
    </source>
</reference>
<sequence>MEESCIFCHHLKKEQILMASADYKVLFDIDPIQYGHLLIVARRHVMNFNELTEEEIADLVKLQKVLITLFEDELGIGVTVVFNNGKMMDQHTHFHVHLIPRYSEDGFWDKVEVEMRDSHITSAIEHIIKELWTKFRALYSCPDTL</sequence>
<organism evidence="3 4">
    <name type="scientific">Macrococcus brunensis</name>
    <dbReference type="NCBI Taxonomy" id="198483"/>
    <lineage>
        <taxon>Bacteria</taxon>
        <taxon>Bacillati</taxon>
        <taxon>Bacillota</taxon>
        <taxon>Bacilli</taxon>
        <taxon>Bacillales</taxon>
        <taxon>Staphylococcaceae</taxon>
        <taxon>Macrococcus</taxon>
    </lineage>
</organism>
<dbReference type="Pfam" id="PF01230">
    <property type="entry name" value="HIT"/>
    <property type="match status" value="1"/>
</dbReference>
<evidence type="ECO:0000259" key="2">
    <source>
        <dbReference type="PROSITE" id="PS51084"/>
    </source>
</evidence>
<dbReference type="GO" id="GO:0003824">
    <property type="term" value="F:catalytic activity"/>
    <property type="evidence" value="ECO:0007669"/>
    <property type="project" value="InterPro"/>
</dbReference>
<keyword evidence="4" id="KW-1185">Reference proteome</keyword>
<dbReference type="InterPro" id="IPR036265">
    <property type="entry name" value="HIT-like_sf"/>
</dbReference>